<dbReference type="GO" id="GO:0003677">
    <property type="term" value="F:DNA binding"/>
    <property type="evidence" value="ECO:0007669"/>
    <property type="project" value="TreeGrafter"/>
</dbReference>
<dbReference type="InterPro" id="IPR002081">
    <property type="entry name" value="Cryptochrome/DNA_photolyase_1"/>
</dbReference>
<evidence type="ECO:0000256" key="2">
    <source>
        <dbReference type="ARBA" id="ARBA00017881"/>
    </source>
</evidence>
<feature type="region of interest" description="Disordered" evidence="8">
    <location>
        <begin position="191"/>
        <end position="214"/>
    </location>
</feature>
<dbReference type="PRINTS" id="PR00147">
    <property type="entry name" value="DNAPHOTLYASE"/>
</dbReference>
<dbReference type="Gene3D" id="1.10.579.10">
    <property type="entry name" value="DNA Cyclobutane Dipyrimidine Photolyase, subunit A, domain 3"/>
    <property type="match status" value="1"/>
</dbReference>
<dbReference type="AlphaFoldDB" id="A0A0D7K4X3"/>
<gene>
    <name evidence="10" type="ORF">RP29_16800</name>
</gene>
<evidence type="ECO:0000313" key="10">
    <source>
        <dbReference type="EMBL" id="KJA09391.1"/>
    </source>
</evidence>
<evidence type="ECO:0000256" key="5">
    <source>
        <dbReference type="ARBA" id="ARBA00022991"/>
    </source>
</evidence>
<feature type="binding site" evidence="6">
    <location>
        <begin position="390"/>
        <end position="392"/>
    </location>
    <ligand>
        <name>FAD</name>
        <dbReference type="ChEBI" id="CHEBI:57692"/>
    </ligand>
</feature>
<name>A0A0D7K4X3_9BURK</name>
<dbReference type="PROSITE" id="PS51645">
    <property type="entry name" value="PHR_CRY_ALPHA_BETA"/>
    <property type="match status" value="1"/>
</dbReference>
<dbReference type="Proteomes" id="UP000032566">
    <property type="component" value="Unassembled WGS sequence"/>
</dbReference>
<organism evidence="10 11">
    <name type="scientific">Acidovorax temperans</name>
    <dbReference type="NCBI Taxonomy" id="80878"/>
    <lineage>
        <taxon>Bacteria</taxon>
        <taxon>Pseudomonadati</taxon>
        <taxon>Pseudomonadota</taxon>
        <taxon>Betaproteobacteria</taxon>
        <taxon>Burkholderiales</taxon>
        <taxon>Comamonadaceae</taxon>
        <taxon>Acidovorax</taxon>
    </lineage>
</organism>
<keyword evidence="5 7" id="KW-0157">Chromophore</keyword>
<keyword evidence="3 6" id="KW-0285">Flavoprotein</keyword>
<dbReference type="SUPFAM" id="SSF52425">
    <property type="entry name" value="Cryptochrome/photolyase, N-terminal domain"/>
    <property type="match status" value="1"/>
</dbReference>
<dbReference type="GO" id="GO:0071949">
    <property type="term" value="F:FAD binding"/>
    <property type="evidence" value="ECO:0007669"/>
    <property type="project" value="TreeGrafter"/>
</dbReference>
<accession>A0A0D7K4X3</accession>
<evidence type="ECO:0000256" key="6">
    <source>
        <dbReference type="PIRSR" id="PIRSR602081-1"/>
    </source>
</evidence>
<keyword evidence="11" id="KW-1185">Reference proteome</keyword>
<feature type="binding site" evidence="6">
    <location>
        <begin position="254"/>
        <end position="258"/>
    </location>
    <ligand>
        <name>FAD</name>
        <dbReference type="ChEBI" id="CHEBI:57692"/>
    </ligand>
</feature>
<dbReference type="Gene3D" id="1.25.40.80">
    <property type="match status" value="1"/>
</dbReference>
<dbReference type="Gene3D" id="3.40.50.620">
    <property type="entry name" value="HUPs"/>
    <property type="match status" value="1"/>
</dbReference>
<dbReference type="NCBIfam" id="TIGR02765">
    <property type="entry name" value="crypto_DASH"/>
    <property type="match status" value="1"/>
</dbReference>
<evidence type="ECO:0000256" key="1">
    <source>
        <dbReference type="ARBA" id="ARBA00005862"/>
    </source>
</evidence>
<dbReference type="InterPro" id="IPR036155">
    <property type="entry name" value="Crypto/Photolyase_N_sf"/>
</dbReference>
<dbReference type="EMBL" id="JXYQ01000063">
    <property type="protein sequence ID" value="KJA09391.1"/>
    <property type="molecule type" value="Genomic_DNA"/>
</dbReference>
<dbReference type="SUPFAM" id="SSF48173">
    <property type="entry name" value="Cryptochrome/photolyase FAD-binding domain"/>
    <property type="match status" value="1"/>
</dbReference>
<dbReference type="Pfam" id="PF03441">
    <property type="entry name" value="FAD_binding_7"/>
    <property type="match status" value="1"/>
</dbReference>
<comment type="function">
    <text evidence="7">May have a photoreceptor function.</text>
</comment>
<comment type="similarity">
    <text evidence="1 7">Belongs to the DNA photolyase class-1 family.</text>
</comment>
<dbReference type="PANTHER" id="PTHR11455:SF22">
    <property type="entry name" value="CRYPTOCHROME DASH"/>
    <property type="match status" value="1"/>
</dbReference>
<proteinExistence type="inferred from homology"/>
<protein>
    <recommendedName>
        <fullName evidence="2 7">Cryptochrome DASH</fullName>
    </recommendedName>
</protein>
<comment type="cofactor">
    <cofactor evidence="6 7">
        <name>FAD</name>
        <dbReference type="ChEBI" id="CHEBI:57692"/>
    </cofactor>
    <text evidence="6 7">Binds 1 FAD per subunit.</text>
</comment>
<feature type="domain" description="Photolyase/cryptochrome alpha/beta" evidence="9">
    <location>
        <begin position="2"/>
        <end position="132"/>
    </location>
</feature>
<dbReference type="InterPro" id="IPR018394">
    <property type="entry name" value="DNA_photolyase_1_CS_C"/>
</dbReference>
<dbReference type="InterPro" id="IPR005101">
    <property type="entry name" value="Cryptochr/Photolyase_FAD-bd"/>
</dbReference>
<dbReference type="GO" id="GO:0003913">
    <property type="term" value="F:DNA photolyase activity"/>
    <property type="evidence" value="ECO:0007669"/>
    <property type="project" value="InterPro"/>
</dbReference>
<dbReference type="RefSeq" id="WP_044401248.1">
    <property type="nucleotide sequence ID" value="NZ_JXYQ01000063.1"/>
</dbReference>
<feature type="binding site" evidence="6">
    <location>
        <position position="241"/>
    </location>
    <ligand>
        <name>FAD</name>
        <dbReference type="ChEBI" id="CHEBI:57692"/>
    </ligand>
</feature>
<dbReference type="InterPro" id="IPR014729">
    <property type="entry name" value="Rossmann-like_a/b/a_fold"/>
</dbReference>
<comment type="cofactor">
    <cofactor evidence="7">
        <name>(6R)-5,10-methylene-5,6,7,8-tetrahydrofolate</name>
        <dbReference type="ChEBI" id="CHEBI:15636"/>
    </cofactor>
    <text evidence="7">Binds 1 5,10-methenyltetrahydrofolate (MTHF) per subunit.</text>
</comment>
<dbReference type="PANTHER" id="PTHR11455">
    <property type="entry name" value="CRYPTOCHROME"/>
    <property type="match status" value="1"/>
</dbReference>
<evidence type="ECO:0000313" key="11">
    <source>
        <dbReference type="Proteomes" id="UP000032566"/>
    </source>
</evidence>
<dbReference type="PATRIC" id="fig|80878.5.peg.3281"/>
<dbReference type="OrthoDB" id="9772484at2"/>
<evidence type="ECO:0000259" key="9">
    <source>
        <dbReference type="PROSITE" id="PS51645"/>
    </source>
</evidence>
<evidence type="ECO:0000256" key="8">
    <source>
        <dbReference type="SAM" id="MobiDB-lite"/>
    </source>
</evidence>
<dbReference type="InterPro" id="IPR006050">
    <property type="entry name" value="DNA_photolyase_N"/>
</dbReference>
<dbReference type="Pfam" id="PF00875">
    <property type="entry name" value="DNA_photolyase"/>
    <property type="match status" value="1"/>
</dbReference>
<dbReference type="InterPro" id="IPR014133">
    <property type="entry name" value="Cry_DASH"/>
</dbReference>
<dbReference type="GO" id="GO:0000719">
    <property type="term" value="P:photoreactive repair"/>
    <property type="evidence" value="ECO:0007669"/>
    <property type="project" value="TreeGrafter"/>
</dbReference>
<comment type="caution">
    <text evidence="10">The sequence shown here is derived from an EMBL/GenBank/DDBJ whole genome shotgun (WGS) entry which is preliminary data.</text>
</comment>
<dbReference type="PROSITE" id="PS00394">
    <property type="entry name" value="DNA_PHOTOLYASES_1_1"/>
    <property type="match status" value="1"/>
</dbReference>
<evidence type="ECO:0000256" key="4">
    <source>
        <dbReference type="ARBA" id="ARBA00022827"/>
    </source>
</evidence>
<reference evidence="10 11" key="1">
    <citation type="submission" date="2014-12" db="EMBL/GenBank/DDBJ databases">
        <title>Isolation of bacteria from lake water.</title>
        <authorList>
            <person name="Sheng K.-Y."/>
            <person name="Chin P.-S."/>
            <person name="Chan K.-G."/>
            <person name="Tan G.S."/>
        </authorList>
    </citation>
    <scope>NUCLEOTIDE SEQUENCE [LARGE SCALE GENOMIC DNA]</scope>
    <source>
        <strain evidence="10 11">KY4</strain>
    </source>
</reference>
<evidence type="ECO:0000256" key="3">
    <source>
        <dbReference type="ARBA" id="ARBA00022630"/>
    </source>
</evidence>
<feature type="binding site" evidence="6">
    <location>
        <begin position="294"/>
        <end position="301"/>
    </location>
    <ligand>
        <name>FAD</name>
        <dbReference type="ChEBI" id="CHEBI:57692"/>
    </ligand>
</feature>
<dbReference type="STRING" id="80878.RP29_16800"/>
<keyword evidence="4 6" id="KW-0274">FAD</keyword>
<evidence type="ECO:0000256" key="7">
    <source>
        <dbReference type="RuleBase" id="RU367151"/>
    </source>
</evidence>
<dbReference type="InterPro" id="IPR036134">
    <property type="entry name" value="Crypto/Photolyase_FAD-like_sf"/>
</dbReference>
<sequence>MSTVLFWFRNDLRLHDQPALRAALTSGATHLLPVVCLPAPDERTPWGFARVGAHRRAFTAAALRGLQVQMSALGNPLLICQAPPATALPQLARAVGATTVVCEDIAAPYEQAEVAALRAAGLQVRTVWHSSLLPPPRMPWPVDQLPGVFTTFRQKVERAGITPAAPLPLPTKLLPPPEVPVPVLQAVGAEQGAASIQQPTPPQGSDARSSFPYGTPACDGSETAALAHLAQYLARKLPHSYKDTRNGLTGLDYSSKFSPWLATGALSPRQIYADLKAFERDHGANDGTYWLWFELLWRDYFRLLHLQYGAALYRARGLSELPPAPHNPRGFERWCRGDTGQPLVDAAMRELAATGYLSNRLRQVVASYLIYDLRGDWRAGAAWFESQLVDYDVYSNQANWLYIAGRGTDPRGGRRFNPIKQAQDHDADGSYRRLWCTA</sequence>